<dbReference type="InterPro" id="IPR001579">
    <property type="entry name" value="Glyco_hydro_18_chit_AS"/>
</dbReference>
<protein>
    <submittedName>
        <fullName evidence="10">8780_t:CDS:1</fullName>
    </submittedName>
</protein>
<gene>
    <name evidence="10" type="ORF">AMORRO_LOCUS16585</name>
</gene>
<dbReference type="SUPFAM" id="SSF51445">
    <property type="entry name" value="(Trans)glycosidases"/>
    <property type="match status" value="1"/>
</dbReference>
<dbReference type="PROSITE" id="PS01095">
    <property type="entry name" value="GH18_1"/>
    <property type="match status" value="1"/>
</dbReference>
<evidence type="ECO:0000313" key="10">
    <source>
        <dbReference type="EMBL" id="CAG8771046.1"/>
    </source>
</evidence>
<dbReference type="Proteomes" id="UP000789342">
    <property type="component" value="Unassembled WGS sequence"/>
</dbReference>
<evidence type="ECO:0000313" key="11">
    <source>
        <dbReference type="Proteomes" id="UP000789342"/>
    </source>
</evidence>
<dbReference type="AlphaFoldDB" id="A0A9N9NWR6"/>
<dbReference type="InterPro" id="IPR050314">
    <property type="entry name" value="Glycosyl_Hydrlase_18"/>
</dbReference>
<keyword evidence="3" id="KW-0146">Chitin degradation</keyword>
<evidence type="ECO:0000256" key="4">
    <source>
        <dbReference type="ARBA" id="ARBA00023277"/>
    </source>
</evidence>
<dbReference type="GO" id="GO:0006032">
    <property type="term" value="P:chitin catabolic process"/>
    <property type="evidence" value="ECO:0007669"/>
    <property type="project" value="UniProtKB-KW"/>
</dbReference>
<feature type="domain" description="GH18" evidence="9">
    <location>
        <begin position="1"/>
        <end position="285"/>
    </location>
</feature>
<dbReference type="GO" id="GO:0005576">
    <property type="term" value="C:extracellular region"/>
    <property type="evidence" value="ECO:0007669"/>
    <property type="project" value="TreeGrafter"/>
</dbReference>
<name>A0A9N9NWR6_9GLOM</name>
<dbReference type="SMART" id="SM00636">
    <property type="entry name" value="Glyco_18"/>
    <property type="match status" value="1"/>
</dbReference>
<keyword evidence="4" id="KW-0119">Carbohydrate metabolism</keyword>
<evidence type="ECO:0000256" key="3">
    <source>
        <dbReference type="ARBA" id="ARBA00023024"/>
    </source>
</evidence>
<comment type="caution">
    <text evidence="10">The sequence shown here is derived from an EMBL/GenBank/DDBJ whole genome shotgun (WGS) entry which is preliminary data.</text>
</comment>
<evidence type="ECO:0000259" key="9">
    <source>
        <dbReference type="PROSITE" id="PS51910"/>
    </source>
</evidence>
<dbReference type="GO" id="GO:0000272">
    <property type="term" value="P:polysaccharide catabolic process"/>
    <property type="evidence" value="ECO:0007669"/>
    <property type="project" value="UniProtKB-KW"/>
</dbReference>
<dbReference type="OrthoDB" id="76388at2759"/>
<keyword evidence="5 7" id="KW-0326">Glycosidase</keyword>
<comment type="similarity">
    <text evidence="8">Belongs to the glycosyl hydrolase 18 family.</text>
</comment>
<dbReference type="PANTHER" id="PTHR11177:SF392">
    <property type="entry name" value="HAP41P"/>
    <property type="match status" value="1"/>
</dbReference>
<dbReference type="GO" id="GO:0008843">
    <property type="term" value="F:endochitinase activity"/>
    <property type="evidence" value="ECO:0007669"/>
    <property type="project" value="UniProtKB-EC"/>
</dbReference>
<keyword evidence="2 7" id="KW-0378">Hydrolase</keyword>
<dbReference type="PROSITE" id="PS51910">
    <property type="entry name" value="GH18_2"/>
    <property type="match status" value="1"/>
</dbReference>
<dbReference type="Gene3D" id="3.20.20.80">
    <property type="entry name" value="Glycosidases"/>
    <property type="match status" value="1"/>
</dbReference>
<dbReference type="InterPro" id="IPR029070">
    <property type="entry name" value="Chitinase_insertion_sf"/>
</dbReference>
<accession>A0A9N9NWR6</accession>
<evidence type="ECO:0000256" key="1">
    <source>
        <dbReference type="ARBA" id="ARBA00000822"/>
    </source>
</evidence>
<keyword evidence="6" id="KW-0624">Polysaccharide degradation</keyword>
<evidence type="ECO:0000256" key="2">
    <source>
        <dbReference type="ARBA" id="ARBA00022801"/>
    </source>
</evidence>
<dbReference type="GO" id="GO:0008061">
    <property type="term" value="F:chitin binding"/>
    <property type="evidence" value="ECO:0007669"/>
    <property type="project" value="InterPro"/>
</dbReference>
<evidence type="ECO:0000256" key="8">
    <source>
        <dbReference type="RuleBase" id="RU004453"/>
    </source>
</evidence>
<evidence type="ECO:0000256" key="7">
    <source>
        <dbReference type="RuleBase" id="RU000489"/>
    </source>
</evidence>
<dbReference type="PANTHER" id="PTHR11177">
    <property type="entry name" value="CHITINASE"/>
    <property type="match status" value="1"/>
</dbReference>
<evidence type="ECO:0000256" key="5">
    <source>
        <dbReference type="ARBA" id="ARBA00023295"/>
    </source>
</evidence>
<dbReference type="InterPro" id="IPR017853">
    <property type="entry name" value="GH"/>
</dbReference>
<comment type="catalytic activity">
    <reaction evidence="1">
        <text>Random endo-hydrolysis of N-acetyl-beta-D-glucosaminide (1-&gt;4)-beta-linkages in chitin and chitodextrins.</text>
        <dbReference type="EC" id="3.2.1.14"/>
    </reaction>
</comment>
<sequence length="285" mass="31288">MDGVDIDWEYPGRKGMLCNAVSPNDTANFLALITELRTALGNDKLLTLAVRGETFDGPNGTINDVSAFAKLVNWVGVMAYDVSVDDGSGADWTKVTGPNAPFDISDKTTNKISFKNAISNWVKAGMPESKIVMGIEFMGRSQKASASMSSSQYVPRDPVVPKGDQFDGLWADPCPNAIPSYSGIWSWYGLRQQGILGCTLSTTQDNSSGSWIRNFDDTTQTPWLYNRDTGIYISYDDPQSIYVKTLYTKQQGLRGVVIWDLAEDNGHELLDVVQIMRKEGSGNVP</sequence>
<evidence type="ECO:0000256" key="6">
    <source>
        <dbReference type="ARBA" id="ARBA00023326"/>
    </source>
</evidence>
<reference evidence="10" key="1">
    <citation type="submission" date="2021-06" db="EMBL/GenBank/DDBJ databases">
        <authorList>
            <person name="Kallberg Y."/>
            <person name="Tangrot J."/>
            <person name="Rosling A."/>
        </authorList>
    </citation>
    <scope>NUCLEOTIDE SEQUENCE</scope>
    <source>
        <strain evidence="10">CL551</strain>
    </source>
</reference>
<organism evidence="10 11">
    <name type="scientific">Acaulospora morrowiae</name>
    <dbReference type="NCBI Taxonomy" id="94023"/>
    <lineage>
        <taxon>Eukaryota</taxon>
        <taxon>Fungi</taxon>
        <taxon>Fungi incertae sedis</taxon>
        <taxon>Mucoromycota</taxon>
        <taxon>Glomeromycotina</taxon>
        <taxon>Glomeromycetes</taxon>
        <taxon>Diversisporales</taxon>
        <taxon>Acaulosporaceae</taxon>
        <taxon>Acaulospora</taxon>
    </lineage>
</organism>
<dbReference type="EMBL" id="CAJVPV010046555">
    <property type="protein sequence ID" value="CAG8771046.1"/>
    <property type="molecule type" value="Genomic_DNA"/>
</dbReference>
<feature type="non-terminal residue" evidence="10">
    <location>
        <position position="285"/>
    </location>
</feature>
<proteinExistence type="inferred from homology"/>
<dbReference type="SUPFAM" id="SSF54556">
    <property type="entry name" value="Chitinase insertion domain"/>
    <property type="match status" value="1"/>
</dbReference>
<dbReference type="InterPro" id="IPR001223">
    <property type="entry name" value="Glyco_hydro18_cat"/>
</dbReference>
<keyword evidence="11" id="KW-1185">Reference proteome</keyword>
<dbReference type="InterPro" id="IPR011583">
    <property type="entry name" value="Chitinase_II/V-like_cat"/>
</dbReference>
<dbReference type="Gene3D" id="3.10.50.10">
    <property type="match status" value="1"/>
</dbReference>
<dbReference type="Pfam" id="PF00704">
    <property type="entry name" value="Glyco_hydro_18"/>
    <property type="match status" value="1"/>
</dbReference>